<dbReference type="PATRIC" id="fig|1423739.3.peg.2919"/>
<sequence>MTNKNKERVLGEFVTRRSGNSLSLTVPADAGIPERKKYVLVVTGDDTLEYRAIHSNPWLDGTYSDINFRAELADTGNYGLEKPIGKQQTD</sequence>
<comment type="caution">
    <text evidence="1">The sequence shown here is derived from an EMBL/GenBank/DDBJ whole genome shotgun (WGS) entry which is preliminary data.</text>
</comment>
<accession>A0A0R1SGB1</accession>
<dbReference type="RefSeq" id="WP_057864376.1">
    <property type="nucleotide sequence ID" value="NZ_AZEY01000041.1"/>
</dbReference>
<name>A0A0R1SGB1_9LACO</name>
<evidence type="ECO:0000313" key="1">
    <source>
        <dbReference type="EMBL" id="KRL66500.1"/>
    </source>
</evidence>
<dbReference type="STRING" id="1423739.FC85_GL002806"/>
<evidence type="ECO:0000313" key="2">
    <source>
        <dbReference type="Proteomes" id="UP000052013"/>
    </source>
</evidence>
<gene>
    <name evidence="1" type="ORF">FC85_GL002806</name>
</gene>
<dbReference type="Proteomes" id="UP000052013">
    <property type="component" value="Unassembled WGS sequence"/>
</dbReference>
<dbReference type="EMBL" id="AZEY01000041">
    <property type="protein sequence ID" value="KRL66500.1"/>
    <property type="molecule type" value="Genomic_DNA"/>
</dbReference>
<protein>
    <submittedName>
        <fullName evidence="1">Uncharacterized protein</fullName>
    </submittedName>
</protein>
<dbReference type="AlphaFoldDB" id="A0A0R1SGB1"/>
<organism evidence="1 2">
    <name type="scientific">Lentilactobacillus diolivorans DSM 14421</name>
    <dbReference type="NCBI Taxonomy" id="1423739"/>
    <lineage>
        <taxon>Bacteria</taxon>
        <taxon>Bacillati</taxon>
        <taxon>Bacillota</taxon>
        <taxon>Bacilli</taxon>
        <taxon>Lactobacillales</taxon>
        <taxon>Lactobacillaceae</taxon>
        <taxon>Lentilactobacillus</taxon>
    </lineage>
</organism>
<reference evidence="1 2" key="1">
    <citation type="journal article" date="2015" name="Genome Announc.">
        <title>Expanding the biotechnology potential of lactobacilli through comparative genomics of 213 strains and associated genera.</title>
        <authorList>
            <person name="Sun Z."/>
            <person name="Harris H.M."/>
            <person name="McCann A."/>
            <person name="Guo C."/>
            <person name="Argimon S."/>
            <person name="Zhang W."/>
            <person name="Yang X."/>
            <person name="Jeffery I.B."/>
            <person name="Cooney J.C."/>
            <person name="Kagawa T.F."/>
            <person name="Liu W."/>
            <person name="Song Y."/>
            <person name="Salvetti E."/>
            <person name="Wrobel A."/>
            <person name="Rasinkangas P."/>
            <person name="Parkhill J."/>
            <person name="Rea M.C."/>
            <person name="O'Sullivan O."/>
            <person name="Ritari J."/>
            <person name="Douillard F.P."/>
            <person name="Paul Ross R."/>
            <person name="Yang R."/>
            <person name="Briner A.E."/>
            <person name="Felis G.E."/>
            <person name="de Vos W.M."/>
            <person name="Barrangou R."/>
            <person name="Klaenhammer T.R."/>
            <person name="Caufield P.W."/>
            <person name="Cui Y."/>
            <person name="Zhang H."/>
            <person name="O'Toole P.W."/>
        </authorList>
    </citation>
    <scope>NUCLEOTIDE SEQUENCE [LARGE SCALE GENOMIC DNA]</scope>
    <source>
        <strain evidence="1 2">DSM 14421</strain>
    </source>
</reference>
<proteinExistence type="predicted"/>